<dbReference type="SUPFAM" id="SSF51445">
    <property type="entry name" value="(Trans)glycosidases"/>
    <property type="match status" value="1"/>
</dbReference>
<sequence length="185" mass="20514">MYQALAAYGDRLSQVGLFSFKVSRTGIITESGVAISNMLTYINRWPHIKWLLTMSNDGTNSIFAALRDNTDGAQDTFLSEIVRIMEKYPWRDGIDIDLEKGDGYSTHAASTAMFRNIYNTVKDYDSSKLMNIRLPCMNSINGSVGGENWCIYGDLNAYCDTAAIMSYGMAWAGSAPGAVSPRDWL</sequence>
<dbReference type="PROSITE" id="PS51910">
    <property type="entry name" value="GH18_2"/>
    <property type="match status" value="1"/>
</dbReference>
<dbReference type="Gene3D" id="3.20.20.80">
    <property type="entry name" value="Glycosidases"/>
    <property type="match status" value="1"/>
</dbReference>
<dbReference type="GO" id="GO:0005975">
    <property type="term" value="P:carbohydrate metabolic process"/>
    <property type="evidence" value="ECO:0007669"/>
    <property type="project" value="InterPro"/>
</dbReference>
<dbReference type="GO" id="GO:0016787">
    <property type="term" value="F:hydrolase activity"/>
    <property type="evidence" value="ECO:0007669"/>
    <property type="project" value="UniProtKB-KW"/>
</dbReference>
<organism evidence="2">
    <name type="scientific">human gut metagenome</name>
    <dbReference type="NCBI Taxonomy" id="408170"/>
    <lineage>
        <taxon>unclassified sequences</taxon>
        <taxon>metagenomes</taxon>
        <taxon>organismal metagenomes</taxon>
    </lineage>
</organism>
<feature type="domain" description="GH18" evidence="1">
    <location>
        <begin position="1"/>
        <end position="185"/>
    </location>
</feature>
<gene>
    <name evidence="2" type="ORF">OBE_03000</name>
</gene>
<dbReference type="AlphaFoldDB" id="K1TX88"/>
<evidence type="ECO:0000259" key="1">
    <source>
        <dbReference type="PROSITE" id="PS51910"/>
    </source>
</evidence>
<dbReference type="InterPro" id="IPR001223">
    <property type="entry name" value="Glyco_hydro18_cat"/>
</dbReference>
<name>K1TX88_9ZZZZ</name>
<comment type="caution">
    <text evidence="2">The sequence shown here is derived from an EMBL/GenBank/DDBJ whole genome shotgun (WGS) entry which is preliminary data.</text>
</comment>
<keyword evidence="2" id="KW-0378">Hydrolase</keyword>
<protein>
    <submittedName>
        <fullName evidence="2">Glycosyl hydrolase-like protein</fullName>
    </submittedName>
</protein>
<dbReference type="EMBL" id="AJWZ01001983">
    <property type="protein sequence ID" value="EKC72214.1"/>
    <property type="molecule type" value="Genomic_DNA"/>
</dbReference>
<accession>K1TX88</accession>
<feature type="non-terminal residue" evidence="2">
    <location>
        <position position="185"/>
    </location>
</feature>
<evidence type="ECO:0000313" key="2">
    <source>
        <dbReference type="EMBL" id="EKC72214.1"/>
    </source>
</evidence>
<proteinExistence type="predicted"/>
<reference evidence="2" key="1">
    <citation type="journal article" date="2013" name="Environ. Microbiol.">
        <title>Microbiota from the distal guts of lean and obese adolescents exhibit partial functional redundancy besides clear differences in community structure.</title>
        <authorList>
            <person name="Ferrer M."/>
            <person name="Ruiz A."/>
            <person name="Lanza F."/>
            <person name="Haange S.B."/>
            <person name="Oberbach A."/>
            <person name="Till H."/>
            <person name="Bargiela R."/>
            <person name="Campoy C."/>
            <person name="Segura M.T."/>
            <person name="Richter M."/>
            <person name="von Bergen M."/>
            <person name="Seifert J."/>
            <person name="Suarez A."/>
        </authorList>
    </citation>
    <scope>NUCLEOTIDE SEQUENCE</scope>
</reference>
<dbReference type="InterPro" id="IPR017853">
    <property type="entry name" value="GH"/>
</dbReference>